<evidence type="ECO:0000256" key="5">
    <source>
        <dbReference type="ARBA" id="ARBA00022777"/>
    </source>
</evidence>
<protein>
    <recommendedName>
        <fullName evidence="1">non-specific serine/threonine protein kinase</fullName>
        <ecNumber evidence="1">2.7.11.1</ecNumber>
    </recommendedName>
</protein>
<keyword evidence="6" id="KW-0067">ATP-binding</keyword>
<dbReference type="SUPFAM" id="SSF56112">
    <property type="entry name" value="Protein kinase-like (PK-like)"/>
    <property type="match status" value="1"/>
</dbReference>
<sequence length="527" mass="54520">MGDLKSQLAQHGPLDPGRAVDVVRQIASVIDASHAQQTVHRDVTTATILLAADGIAYLADAGGSTPSTERTRALVTNTDATYRADIAALTAVLYECLTGHPPDAAAAPPSRQRPGIPPGLDTVVARGLAANPDDRYRSAAELAGDAQDALAAAITQTVQLPPTPPPSNQQPPQSNTGRTVSYPHTRPTVLPSPPRRRRHTAPIVVAVAIVVAVLAAALAIPRLVQRPASSAPAVPTTTTAPPKRSYTALPTALPFPGLGVTESVGVDGAGNIYALASLVGDGSFESMPTMLFKLAPGAGDAVAVDIPGVNVRSATDLEVDQAGNIYYSEGSQVWFLEAGKTSPMRLQFRGFSRIDAITFDTAGNVYAVGGLLTSDLKLKYGVKKLAPGENRPTDLSFSDLYVPRGIAVDKAGNVYVSSGVEGTGHGKVFKLAPGATTATALPIPDLLEPRQVAFDSAGNIFVADGFGRRFFELPADGGGPIAIPIPASSHGVAVDSADNLYVLTGAVANKSDKTVQPGQVLKIVPEK</sequence>
<dbReference type="Gene3D" id="1.10.510.10">
    <property type="entry name" value="Transferase(Phosphotransferase) domain 1"/>
    <property type="match status" value="1"/>
</dbReference>
<dbReference type="InterPro" id="IPR011042">
    <property type="entry name" value="6-blade_b-propeller_TolB-like"/>
</dbReference>
<dbReference type="SUPFAM" id="SSF101898">
    <property type="entry name" value="NHL repeat"/>
    <property type="match status" value="1"/>
</dbReference>
<feature type="domain" description="Protein kinase" evidence="9">
    <location>
        <begin position="1"/>
        <end position="150"/>
    </location>
</feature>
<feature type="region of interest" description="Disordered" evidence="7">
    <location>
        <begin position="158"/>
        <end position="196"/>
    </location>
</feature>
<evidence type="ECO:0000256" key="8">
    <source>
        <dbReference type="SAM" id="Phobius"/>
    </source>
</evidence>
<dbReference type="EMBL" id="MAEM01000259">
    <property type="protein sequence ID" value="OBS01693.1"/>
    <property type="molecule type" value="Genomic_DNA"/>
</dbReference>
<dbReference type="PROSITE" id="PS50011">
    <property type="entry name" value="PROTEIN_KINASE_DOM"/>
    <property type="match status" value="1"/>
</dbReference>
<organism evidence="10 11">
    <name type="scientific">Mycobacterium gordonae</name>
    <dbReference type="NCBI Taxonomy" id="1778"/>
    <lineage>
        <taxon>Bacteria</taxon>
        <taxon>Bacillati</taxon>
        <taxon>Actinomycetota</taxon>
        <taxon>Actinomycetes</taxon>
        <taxon>Mycobacteriales</taxon>
        <taxon>Mycobacteriaceae</taxon>
        <taxon>Mycobacterium</taxon>
    </lineage>
</organism>
<proteinExistence type="predicted"/>
<evidence type="ECO:0000256" key="2">
    <source>
        <dbReference type="ARBA" id="ARBA00022527"/>
    </source>
</evidence>
<evidence type="ECO:0000256" key="4">
    <source>
        <dbReference type="ARBA" id="ARBA00022741"/>
    </source>
</evidence>
<name>A0A1A6BH80_MYCGO</name>
<keyword evidence="3" id="KW-0808">Transferase</keyword>
<dbReference type="AlphaFoldDB" id="A0A1A6BH80"/>
<feature type="transmembrane region" description="Helical" evidence="8">
    <location>
        <begin position="201"/>
        <end position="220"/>
    </location>
</feature>
<keyword evidence="5" id="KW-0418">Kinase</keyword>
<keyword evidence="8" id="KW-0472">Membrane</keyword>
<dbReference type="InterPro" id="IPR011009">
    <property type="entry name" value="Kinase-like_dom_sf"/>
</dbReference>
<keyword evidence="8" id="KW-0812">Transmembrane</keyword>
<evidence type="ECO:0000313" key="11">
    <source>
        <dbReference type="Proteomes" id="UP000093757"/>
    </source>
</evidence>
<dbReference type="EC" id="2.7.11.1" evidence="1"/>
<dbReference type="GO" id="GO:0005524">
    <property type="term" value="F:ATP binding"/>
    <property type="evidence" value="ECO:0007669"/>
    <property type="project" value="UniProtKB-KW"/>
</dbReference>
<dbReference type="InterPro" id="IPR000719">
    <property type="entry name" value="Prot_kinase_dom"/>
</dbReference>
<dbReference type="RefSeq" id="WP_216640286.1">
    <property type="nucleotide sequence ID" value="NZ_MAEM01000259.1"/>
</dbReference>
<gene>
    <name evidence="10" type="ORF">A9W98_18890</name>
</gene>
<dbReference type="Gene3D" id="2.120.10.30">
    <property type="entry name" value="TolB, C-terminal domain"/>
    <property type="match status" value="1"/>
</dbReference>
<evidence type="ECO:0000256" key="7">
    <source>
        <dbReference type="SAM" id="MobiDB-lite"/>
    </source>
</evidence>
<dbReference type="Proteomes" id="UP000093757">
    <property type="component" value="Unassembled WGS sequence"/>
</dbReference>
<keyword evidence="4" id="KW-0547">Nucleotide-binding</keyword>
<evidence type="ECO:0000313" key="10">
    <source>
        <dbReference type="EMBL" id="OBS01693.1"/>
    </source>
</evidence>
<dbReference type="PANTHER" id="PTHR43289:SF6">
    <property type="entry name" value="SERINE_THREONINE-PROTEIN KINASE NEKL-3"/>
    <property type="match status" value="1"/>
</dbReference>
<keyword evidence="2" id="KW-0723">Serine/threonine-protein kinase</keyword>
<reference evidence="10 11" key="1">
    <citation type="submission" date="2016-06" db="EMBL/GenBank/DDBJ databases">
        <authorList>
            <person name="Kjaerup R.B."/>
            <person name="Dalgaard T.S."/>
            <person name="Juul-Madsen H.R."/>
        </authorList>
    </citation>
    <scope>NUCLEOTIDE SEQUENCE [LARGE SCALE GENOMIC DNA]</scope>
    <source>
        <strain evidence="10 11">1245752.6</strain>
    </source>
</reference>
<evidence type="ECO:0000256" key="6">
    <source>
        <dbReference type="ARBA" id="ARBA00022840"/>
    </source>
</evidence>
<evidence type="ECO:0000256" key="1">
    <source>
        <dbReference type="ARBA" id="ARBA00012513"/>
    </source>
</evidence>
<evidence type="ECO:0000259" key="9">
    <source>
        <dbReference type="PROSITE" id="PS50011"/>
    </source>
</evidence>
<keyword evidence="8" id="KW-1133">Transmembrane helix</keyword>
<comment type="caution">
    <text evidence="10">The sequence shown here is derived from an EMBL/GenBank/DDBJ whole genome shotgun (WGS) entry which is preliminary data.</text>
</comment>
<accession>A0A1A6BH80</accession>
<dbReference type="PANTHER" id="PTHR43289">
    <property type="entry name" value="MITOGEN-ACTIVATED PROTEIN KINASE KINASE KINASE 20-RELATED"/>
    <property type="match status" value="1"/>
</dbReference>
<dbReference type="GO" id="GO:0004674">
    <property type="term" value="F:protein serine/threonine kinase activity"/>
    <property type="evidence" value="ECO:0007669"/>
    <property type="project" value="UniProtKB-KW"/>
</dbReference>
<evidence type="ECO:0000256" key="3">
    <source>
        <dbReference type="ARBA" id="ARBA00022679"/>
    </source>
</evidence>